<dbReference type="Proteomes" id="UP001060085">
    <property type="component" value="Linkage Group LG06"/>
</dbReference>
<dbReference type="EMBL" id="CM044706">
    <property type="protein sequence ID" value="KAI5657934.1"/>
    <property type="molecule type" value="Genomic_DNA"/>
</dbReference>
<reference evidence="2" key="1">
    <citation type="journal article" date="2023" name="Nat. Plants">
        <title>Single-cell RNA sequencing provides a high-resolution roadmap for understanding the multicellular compartmentation of specialized metabolism.</title>
        <authorList>
            <person name="Sun S."/>
            <person name="Shen X."/>
            <person name="Li Y."/>
            <person name="Li Y."/>
            <person name="Wang S."/>
            <person name="Li R."/>
            <person name="Zhang H."/>
            <person name="Shen G."/>
            <person name="Guo B."/>
            <person name="Wei J."/>
            <person name="Xu J."/>
            <person name="St-Pierre B."/>
            <person name="Chen S."/>
            <person name="Sun C."/>
        </authorList>
    </citation>
    <scope>NUCLEOTIDE SEQUENCE [LARGE SCALE GENOMIC DNA]</scope>
</reference>
<name>A0ACC0ABD6_CATRO</name>
<keyword evidence="2" id="KW-1185">Reference proteome</keyword>
<proteinExistence type="predicted"/>
<organism evidence="1 2">
    <name type="scientific">Catharanthus roseus</name>
    <name type="common">Madagascar periwinkle</name>
    <name type="synonym">Vinca rosea</name>
    <dbReference type="NCBI Taxonomy" id="4058"/>
    <lineage>
        <taxon>Eukaryota</taxon>
        <taxon>Viridiplantae</taxon>
        <taxon>Streptophyta</taxon>
        <taxon>Embryophyta</taxon>
        <taxon>Tracheophyta</taxon>
        <taxon>Spermatophyta</taxon>
        <taxon>Magnoliopsida</taxon>
        <taxon>eudicotyledons</taxon>
        <taxon>Gunneridae</taxon>
        <taxon>Pentapetalae</taxon>
        <taxon>asterids</taxon>
        <taxon>lamiids</taxon>
        <taxon>Gentianales</taxon>
        <taxon>Apocynaceae</taxon>
        <taxon>Rauvolfioideae</taxon>
        <taxon>Vinceae</taxon>
        <taxon>Catharanthinae</taxon>
        <taxon>Catharanthus</taxon>
    </lineage>
</organism>
<sequence length="99" mass="11141">MKQEKDLKTNFLQECSLGHQNLTLETSLAQFNPCNSLVVMPWLLSLLLDVLAFNTRMVMKLKASSSASREVSLVTSSSCPLHPFQSNRSSLHERSKSSW</sequence>
<evidence type="ECO:0000313" key="1">
    <source>
        <dbReference type="EMBL" id="KAI5657934.1"/>
    </source>
</evidence>
<accession>A0ACC0ABD6</accession>
<comment type="caution">
    <text evidence="1">The sequence shown here is derived from an EMBL/GenBank/DDBJ whole genome shotgun (WGS) entry which is preliminary data.</text>
</comment>
<evidence type="ECO:0000313" key="2">
    <source>
        <dbReference type="Proteomes" id="UP001060085"/>
    </source>
</evidence>
<gene>
    <name evidence="1" type="ORF">M9H77_26727</name>
</gene>
<protein>
    <submittedName>
        <fullName evidence="1">Uncharacterized protein</fullName>
    </submittedName>
</protein>